<evidence type="ECO:0008006" key="8">
    <source>
        <dbReference type="Google" id="ProtNLM"/>
    </source>
</evidence>
<dbReference type="Pfam" id="PF13564">
    <property type="entry name" value="DoxX_2"/>
    <property type="match status" value="1"/>
</dbReference>
<dbReference type="GO" id="GO:0016020">
    <property type="term" value="C:membrane"/>
    <property type="evidence" value="ECO:0007669"/>
    <property type="project" value="UniProtKB-SubCell"/>
</dbReference>
<feature type="transmembrane region" description="Helical" evidence="5">
    <location>
        <begin position="55"/>
        <end position="77"/>
    </location>
</feature>
<reference evidence="6 7" key="1">
    <citation type="submission" date="2020-08" db="EMBL/GenBank/DDBJ databases">
        <title>Sequencing the genomes of 1000 actinobacteria strains.</title>
        <authorList>
            <person name="Klenk H.-P."/>
        </authorList>
    </citation>
    <scope>NUCLEOTIDE SEQUENCE [LARGE SCALE GENOMIC DNA]</scope>
    <source>
        <strain evidence="6 7">DSM 45486</strain>
    </source>
</reference>
<name>A0A7W9HG91_9PSEU</name>
<dbReference type="RefSeq" id="WP_221483377.1">
    <property type="nucleotide sequence ID" value="NZ_JACHMO010000001.1"/>
</dbReference>
<keyword evidence="4 5" id="KW-0472">Membrane</keyword>
<evidence type="ECO:0000256" key="5">
    <source>
        <dbReference type="SAM" id="Phobius"/>
    </source>
</evidence>
<feature type="transmembrane region" description="Helical" evidence="5">
    <location>
        <begin position="83"/>
        <end position="103"/>
    </location>
</feature>
<organism evidence="6 7">
    <name type="scientific">Saccharothrix ecbatanensis</name>
    <dbReference type="NCBI Taxonomy" id="1105145"/>
    <lineage>
        <taxon>Bacteria</taxon>
        <taxon>Bacillati</taxon>
        <taxon>Actinomycetota</taxon>
        <taxon>Actinomycetes</taxon>
        <taxon>Pseudonocardiales</taxon>
        <taxon>Pseudonocardiaceae</taxon>
        <taxon>Saccharothrix</taxon>
    </lineage>
</organism>
<protein>
    <recommendedName>
        <fullName evidence="8">DoxX-like protein</fullName>
    </recommendedName>
</protein>
<evidence type="ECO:0000256" key="3">
    <source>
        <dbReference type="ARBA" id="ARBA00022989"/>
    </source>
</evidence>
<evidence type="ECO:0000256" key="4">
    <source>
        <dbReference type="ARBA" id="ARBA00023136"/>
    </source>
</evidence>
<comment type="caution">
    <text evidence="6">The sequence shown here is derived from an EMBL/GenBank/DDBJ whole genome shotgun (WGS) entry which is preliminary data.</text>
</comment>
<dbReference type="Proteomes" id="UP000552097">
    <property type="component" value="Unassembled WGS sequence"/>
</dbReference>
<accession>A0A7W9HG91</accession>
<comment type="subcellular location">
    <subcellularLocation>
        <location evidence="1">Membrane</location>
        <topology evidence="1">Multi-pass membrane protein</topology>
    </subcellularLocation>
</comment>
<keyword evidence="7" id="KW-1185">Reference proteome</keyword>
<sequence>MTSYHHSIREYLVSTTHTVVALIAIAFNGFSGIAALLHFKPIIPGMVKAGVPESWLTFPIGTLKTAGALGLVIGFLWTPWVGTAAAFGLVVFFACAVHTHLLARDHSQQFGLAIGFLTLNAVTLALGLAA</sequence>
<proteinExistence type="predicted"/>
<feature type="transmembrane region" description="Helical" evidence="5">
    <location>
        <begin position="110"/>
        <end position="129"/>
    </location>
</feature>
<evidence type="ECO:0000313" key="7">
    <source>
        <dbReference type="Proteomes" id="UP000552097"/>
    </source>
</evidence>
<dbReference type="InterPro" id="IPR032808">
    <property type="entry name" value="DoxX"/>
</dbReference>
<keyword evidence="3 5" id="KW-1133">Transmembrane helix</keyword>
<dbReference type="AlphaFoldDB" id="A0A7W9HG91"/>
<evidence type="ECO:0000256" key="1">
    <source>
        <dbReference type="ARBA" id="ARBA00004141"/>
    </source>
</evidence>
<keyword evidence="2 5" id="KW-0812">Transmembrane</keyword>
<gene>
    <name evidence="6" type="ORF">F4560_001476</name>
</gene>
<dbReference type="EMBL" id="JACHMO010000001">
    <property type="protein sequence ID" value="MBB5801708.1"/>
    <property type="molecule type" value="Genomic_DNA"/>
</dbReference>
<evidence type="ECO:0000256" key="2">
    <source>
        <dbReference type="ARBA" id="ARBA00022692"/>
    </source>
</evidence>
<feature type="transmembrane region" description="Helical" evidence="5">
    <location>
        <begin position="20"/>
        <end position="43"/>
    </location>
</feature>
<evidence type="ECO:0000313" key="6">
    <source>
        <dbReference type="EMBL" id="MBB5801708.1"/>
    </source>
</evidence>